<gene>
    <name evidence="1" type="ORF">RW095_11305</name>
</gene>
<evidence type="ECO:0000313" key="2">
    <source>
        <dbReference type="Proteomes" id="UP001302652"/>
    </source>
</evidence>
<protein>
    <recommendedName>
        <fullName evidence="3">Lipoprotein</fullName>
    </recommendedName>
</protein>
<evidence type="ECO:0008006" key="3">
    <source>
        <dbReference type="Google" id="ProtNLM"/>
    </source>
</evidence>
<dbReference type="Proteomes" id="UP001302652">
    <property type="component" value="Chromosome 2"/>
</dbReference>
<reference evidence="1 2" key="1">
    <citation type="submission" date="2023-10" db="EMBL/GenBank/DDBJ databases">
        <title>Surface-active antibiotics is a multifunctional adaptation for post-fire microbes.</title>
        <authorList>
            <person name="Liu M.D."/>
            <person name="Du Y."/>
            <person name="Koupaei S.K."/>
            <person name="Kim N.R."/>
            <person name="Zhang W."/>
            <person name="Traxler M.F."/>
        </authorList>
    </citation>
    <scope>NUCLEOTIDE SEQUENCE [LARGE SCALE GENOMIC DNA]</scope>
    <source>
        <strain evidence="1 2">F3</strain>
    </source>
</reference>
<keyword evidence="2" id="KW-1185">Reference proteome</keyword>
<dbReference type="EMBL" id="CP136512">
    <property type="protein sequence ID" value="WOD16483.1"/>
    <property type="molecule type" value="Genomic_DNA"/>
</dbReference>
<dbReference type="RefSeq" id="WP_317019108.1">
    <property type="nucleotide sequence ID" value="NZ_CP136512.1"/>
</dbReference>
<name>A0ABZ0EGX4_9BURK</name>
<evidence type="ECO:0000313" key="1">
    <source>
        <dbReference type="EMBL" id="WOD16483.1"/>
    </source>
</evidence>
<accession>A0ABZ0EGX4</accession>
<proteinExistence type="predicted"/>
<sequence>MCDAEVAAVLLNRCELQPFDEPEPSYLGILREGNLMFKHECGFVRLRDIPGSNACRTESLIFADGSRALRVSVAESDGGWTCWAALQPLH</sequence>
<organism evidence="1 2">
    <name type="scientific">Paraburkholderia kirstenboschensis</name>
    <dbReference type="NCBI Taxonomy" id="1245436"/>
    <lineage>
        <taxon>Bacteria</taxon>
        <taxon>Pseudomonadati</taxon>
        <taxon>Pseudomonadota</taxon>
        <taxon>Betaproteobacteria</taxon>
        <taxon>Burkholderiales</taxon>
        <taxon>Burkholderiaceae</taxon>
        <taxon>Paraburkholderia</taxon>
    </lineage>
</organism>